<evidence type="ECO:0000256" key="1">
    <source>
        <dbReference type="SAM" id="MobiDB-lite"/>
    </source>
</evidence>
<protein>
    <submittedName>
        <fullName evidence="2">Uncharacterized protein</fullName>
    </submittedName>
</protein>
<accession>A0AAN8XCR1</accession>
<dbReference type="AlphaFoldDB" id="A0AAN8XCR1"/>
<sequence>SMDFISKSIMAGRSKLSRVIFVKPYSPNNDDSENDEKENIANNLMNRDSLPDSNDNITEKDEYSVTRAKSLEQLPVDSANMCNGLGRTQSLERNAGRDLEKAELAPVFTTSTISRSNSINLPSTPIKRRVNW</sequence>
<feature type="region of interest" description="Disordered" evidence="1">
    <location>
        <begin position="24"/>
        <end position="59"/>
    </location>
</feature>
<keyword evidence="3" id="KW-1185">Reference proteome</keyword>
<organism evidence="2 3">
    <name type="scientific">Halocaridina rubra</name>
    <name type="common">Hawaiian red shrimp</name>
    <dbReference type="NCBI Taxonomy" id="373956"/>
    <lineage>
        <taxon>Eukaryota</taxon>
        <taxon>Metazoa</taxon>
        <taxon>Ecdysozoa</taxon>
        <taxon>Arthropoda</taxon>
        <taxon>Crustacea</taxon>
        <taxon>Multicrustacea</taxon>
        <taxon>Malacostraca</taxon>
        <taxon>Eumalacostraca</taxon>
        <taxon>Eucarida</taxon>
        <taxon>Decapoda</taxon>
        <taxon>Pleocyemata</taxon>
        <taxon>Caridea</taxon>
        <taxon>Atyoidea</taxon>
        <taxon>Atyidae</taxon>
        <taxon>Halocaridina</taxon>
    </lineage>
</organism>
<gene>
    <name evidence="2" type="ORF">SK128_016004</name>
</gene>
<proteinExistence type="predicted"/>
<reference evidence="2 3" key="1">
    <citation type="submission" date="2023-11" db="EMBL/GenBank/DDBJ databases">
        <title>Halocaridina rubra genome assembly.</title>
        <authorList>
            <person name="Smith C."/>
        </authorList>
    </citation>
    <scope>NUCLEOTIDE SEQUENCE [LARGE SCALE GENOMIC DNA]</scope>
    <source>
        <strain evidence="2">EP-1</strain>
        <tissue evidence="2">Whole</tissue>
    </source>
</reference>
<feature type="compositionally biased region" description="Polar residues" evidence="1">
    <location>
        <begin position="40"/>
        <end position="56"/>
    </location>
</feature>
<evidence type="ECO:0000313" key="3">
    <source>
        <dbReference type="Proteomes" id="UP001381693"/>
    </source>
</evidence>
<comment type="caution">
    <text evidence="2">The sequence shown here is derived from an EMBL/GenBank/DDBJ whole genome shotgun (WGS) entry which is preliminary data.</text>
</comment>
<dbReference type="Proteomes" id="UP001381693">
    <property type="component" value="Unassembled WGS sequence"/>
</dbReference>
<feature type="non-terminal residue" evidence="2">
    <location>
        <position position="1"/>
    </location>
</feature>
<evidence type="ECO:0000313" key="2">
    <source>
        <dbReference type="EMBL" id="KAK7076994.1"/>
    </source>
</evidence>
<dbReference type="EMBL" id="JAXCGZ010009494">
    <property type="protein sequence ID" value="KAK7076994.1"/>
    <property type="molecule type" value="Genomic_DNA"/>
</dbReference>
<name>A0AAN8XCR1_HALRR</name>